<dbReference type="InterPro" id="IPR051100">
    <property type="entry name" value="DnaJ_subfamily_B/C"/>
</dbReference>
<dbReference type="Proteomes" id="UP000241769">
    <property type="component" value="Unassembled WGS sequence"/>
</dbReference>
<dbReference type="OrthoDB" id="10250354at2759"/>
<dbReference type="PANTHER" id="PTHR43908">
    <property type="entry name" value="AT29763P-RELATED"/>
    <property type="match status" value="1"/>
</dbReference>
<proteinExistence type="predicted"/>
<dbReference type="InterPro" id="IPR036047">
    <property type="entry name" value="F-box-like_dom_sf"/>
</dbReference>
<dbReference type="AlphaFoldDB" id="A0A2P6NAS7"/>
<dbReference type="Pfam" id="PF00646">
    <property type="entry name" value="F-box"/>
    <property type="match status" value="1"/>
</dbReference>
<dbReference type="CDD" id="cd06257">
    <property type="entry name" value="DnaJ"/>
    <property type="match status" value="1"/>
</dbReference>
<sequence>MTEPESEGEKGWGDLSEHLVLRILRELDKDSFMIASQVCSLWNKVVGDNIEYFTSYFGDEGEDEELQDELEESQKMTLQNADGSKYSQEQKLMADQVNRLGKHQVYEMLGISEQADDDEIRASYKKLALGLHPDKNRAPGAQQAFQSLKGAFDAIMSGVNPDAPGMVTMSCPSESCMSSGGVSVYLPAEKQKAILAGKDIGYCRVCKSQFGRIFCFHCYSAWTMPLKTELHNTHATCSACFRQFTIQFPQPAPPTINDKKRTKQTTLKVVKKQKQWWEL</sequence>
<gene>
    <name evidence="2" type="ORF">PROFUN_11129</name>
</gene>
<dbReference type="InParanoid" id="A0A2P6NAS7"/>
<evidence type="ECO:0000259" key="1">
    <source>
        <dbReference type="PROSITE" id="PS50076"/>
    </source>
</evidence>
<evidence type="ECO:0000313" key="2">
    <source>
        <dbReference type="EMBL" id="PRP81051.1"/>
    </source>
</evidence>
<comment type="caution">
    <text evidence="2">The sequence shown here is derived from an EMBL/GenBank/DDBJ whole genome shotgun (WGS) entry which is preliminary data.</text>
</comment>
<dbReference type="PROSITE" id="PS50076">
    <property type="entry name" value="DNAJ_2"/>
    <property type="match status" value="1"/>
</dbReference>
<dbReference type="EMBL" id="MDYQ01000131">
    <property type="protein sequence ID" value="PRP81051.1"/>
    <property type="molecule type" value="Genomic_DNA"/>
</dbReference>
<organism evidence="2 3">
    <name type="scientific">Planoprotostelium fungivorum</name>
    <dbReference type="NCBI Taxonomy" id="1890364"/>
    <lineage>
        <taxon>Eukaryota</taxon>
        <taxon>Amoebozoa</taxon>
        <taxon>Evosea</taxon>
        <taxon>Variosea</taxon>
        <taxon>Cavosteliida</taxon>
        <taxon>Cavosteliaceae</taxon>
        <taxon>Planoprotostelium</taxon>
    </lineage>
</organism>
<dbReference type="SMART" id="SM00271">
    <property type="entry name" value="DnaJ"/>
    <property type="match status" value="1"/>
</dbReference>
<dbReference type="Gene3D" id="1.20.1280.50">
    <property type="match status" value="1"/>
</dbReference>
<dbReference type="Pfam" id="PF00226">
    <property type="entry name" value="DnaJ"/>
    <property type="match status" value="1"/>
</dbReference>
<accession>A0A2P6NAS7</accession>
<dbReference type="InterPro" id="IPR001623">
    <property type="entry name" value="DnaJ_domain"/>
</dbReference>
<feature type="domain" description="J" evidence="1">
    <location>
        <begin position="104"/>
        <end position="160"/>
    </location>
</feature>
<dbReference type="InterPro" id="IPR001810">
    <property type="entry name" value="F-box_dom"/>
</dbReference>
<dbReference type="STRING" id="1890364.A0A2P6NAS7"/>
<reference evidence="2 3" key="1">
    <citation type="journal article" date="2018" name="Genome Biol. Evol.">
        <title>Multiple Roots of Fruiting Body Formation in Amoebozoa.</title>
        <authorList>
            <person name="Hillmann F."/>
            <person name="Forbes G."/>
            <person name="Novohradska S."/>
            <person name="Ferling I."/>
            <person name="Riege K."/>
            <person name="Groth M."/>
            <person name="Westermann M."/>
            <person name="Marz M."/>
            <person name="Spaller T."/>
            <person name="Winckler T."/>
            <person name="Schaap P."/>
            <person name="Glockner G."/>
        </authorList>
    </citation>
    <scope>NUCLEOTIDE SEQUENCE [LARGE SCALE GENOMIC DNA]</scope>
    <source>
        <strain evidence="2 3">Jena</strain>
    </source>
</reference>
<keyword evidence="3" id="KW-1185">Reference proteome</keyword>
<protein>
    <submittedName>
        <fullName evidence="2">Chaperone protein dnaJ 49</fullName>
    </submittedName>
</protein>
<dbReference type="PRINTS" id="PR00625">
    <property type="entry name" value="JDOMAIN"/>
</dbReference>
<dbReference type="InterPro" id="IPR036869">
    <property type="entry name" value="J_dom_sf"/>
</dbReference>
<dbReference type="Gene3D" id="1.10.287.110">
    <property type="entry name" value="DnaJ domain"/>
    <property type="match status" value="1"/>
</dbReference>
<name>A0A2P6NAS7_9EUKA</name>
<dbReference type="SUPFAM" id="SSF46565">
    <property type="entry name" value="Chaperone J-domain"/>
    <property type="match status" value="1"/>
</dbReference>
<dbReference type="SUPFAM" id="SSF81383">
    <property type="entry name" value="F-box domain"/>
    <property type="match status" value="1"/>
</dbReference>
<evidence type="ECO:0000313" key="3">
    <source>
        <dbReference type="Proteomes" id="UP000241769"/>
    </source>
</evidence>